<dbReference type="Proteomes" id="UP001365542">
    <property type="component" value="Unassembled WGS sequence"/>
</dbReference>
<dbReference type="GO" id="GO:0072686">
    <property type="term" value="C:mitotic spindle"/>
    <property type="evidence" value="ECO:0007669"/>
    <property type="project" value="InterPro"/>
</dbReference>
<comment type="caution">
    <text evidence="18">The sequence shown here is derived from an EMBL/GenBank/DDBJ whole genome shotgun (WGS) entry which is preliminary data.</text>
</comment>
<gene>
    <name evidence="18" type="ORF">TWF694_009993</name>
</gene>
<evidence type="ECO:0000256" key="1">
    <source>
        <dbReference type="ARBA" id="ARBA00004123"/>
    </source>
</evidence>
<dbReference type="EMBL" id="JAVHJO010000006">
    <property type="protein sequence ID" value="KAK6539804.1"/>
    <property type="molecule type" value="Genomic_DNA"/>
</dbReference>
<evidence type="ECO:0000313" key="19">
    <source>
        <dbReference type="Proteomes" id="UP001365542"/>
    </source>
</evidence>
<proteinExistence type="inferred from homology"/>
<evidence type="ECO:0000256" key="14">
    <source>
        <dbReference type="ARBA" id="ARBA00023306"/>
    </source>
</evidence>
<comment type="similarity">
    <text evidence="4">Belongs to the DASH complex DAD3 family.</text>
</comment>
<evidence type="ECO:0000256" key="12">
    <source>
        <dbReference type="ARBA" id="ARBA00023212"/>
    </source>
</evidence>
<keyword evidence="6" id="KW-0963">Cytoplasm</keyword>
<evidence type="ECO:0000256" key="15">
    <source>
        <dbReference type="ARBA" id="ARBA00023328"/>
    </source>
</evidence>
<keyword evidence="8" id="KW-0493">Microtubule</keyword>
<keyword evidence="11" id="KW-0995">Kinetochore</keyword>
<keyword evidence="10" id="KW-0159">Chromosome partition</keyword>
<evidence type="ECO:0000256" key="8">
    <source>
        <dbReference type="ARBA" id="ARBA00022701"/>
    </source>
</evidence>
<evidence type="ECO:0000256" key="6">
    <source>
        <dbReference type="ARBA" id="ARBA00022490"/>
    </source>
</evidence>
<dbReference type="GO" id="GO:0008608">
    <property type="term" value="P:attachment of spindle microtubules to kinetochore"/>
    <property type="evidence" value="ECO:0007669"/>
    <property type="project" value="InterPro"/>
</dbReference>
<organism evidence="18 19">
    <name type="scientific">Orbilia ellipsospora</name>
    <dbReference type="NCBI Taxonomy" id="2528407"/>
    <lineage>
        <taxon>Eukaryota</taxon>
        <taxon>Fungi</taxon>
        <taxon>Dikarya</taxon>
        <taxon>Ascomycota</taxon>
        <taxon>Pezizomycotina</taxon>
        <taxon>Orbiliomycetes</taxon>
        <taxon>Orbiliales</taxon>
        <taxon>Orbiliaceae</taxon>
        <taxon>Orbilia</taxon>
    </lineage>
</organism>
<dbReference type="PANTHER" id="PTHR28017:SF1">
    <property type="entry name" value="DASH COMPLEX SUBUNIT DAD3"/>
    <property type="match status" value="1"/>
</dbReference>
<evidence type="ECO:0000256" key="13">
    <source>
        <dbReference type="ARBA" id="ARBA00023242"/>
    </source>
</evidence>
<comment type="subcellular location">
    <subcellularLocation>
        <location evidence="3">Chromosome</location>
        <location evidence="3">Centromere</location>
        <location evidence="3">Kinetochore</location>
    </subcellularLocation>
    <subcellularLocation>
        <location evidence="2">Cytoplasm</location>
        <location evidence="2">Cytoskeleton</location>
        <location evidence="2">Spindle</location>
    </subcellularLocation>
    <subcellularLocation>
        <location evidence="1">Nucleus</location>
    </subcellularLocation>
</comment>
<dbReference type="AlphaFoldDB" id="A0AAV9XFC0"/>
<evidence type="ECO:0000256" key="17">
    <source>
        <dbReference type="ARBA" id="ARBA00044305"/>
    </source>
</evidence>
<accession>A0AAV9XFC0</accession>
<evidence type="ECO:0000256" key="16">
    <source>
        <dbReference type="ARBA" id="ARBA00044179"/>
    </source>
</evidence>
<keyword evidence="7" id="KW-0132">Cell division</keyword>
<evidence type="ECO:0000256" key="9">
    <source>
        <dbReference type="ARBA" id="ARBA00022776"/>
    </source>
</evidence>
<keyword evidence="5" id="KW-0158">Chromosome</keyword>
<keyword evidence="19" id="KW-1185">Reference proteome</keyword>
<evidence type="ECO:0000256" key="5">
    <source>
        <dbReference type="ARBA" id="ARBA00022454"/>
    </source>
</evidence>
<keyword evidence="9" id="KW-0498">Mitosis</keyword>
<dbReference type="InterPro" id="IPR013965">
    <property type="entry name" value="DASH_Dad3"/>
</dbReference>
<evidence type="ECO:0000313" key="18">
    <source>
        <dbReference type="EMBL" id="KAK6539804.1"/>
    </source>
</evidence>
<keyword evidence="12" id="KW-0206">Cytoskeleton</keyword>
<dbReference type="GO" id="GO:0051010">
    <property type="term" value="F:microtubule plus-end binding"/>
    <property type="evidence" value="ECO:0007669"/>
    <property type="project" value="TreeGrafter"/>
</dbReference>
<keyword evidence="14" id="KW-0131">Cell cycle</keyword>
<dbReference type="Pfam" id="PF08656">
    <property type="entry name" value="DASH_Dad3"/>
    <property type="match status" value="1"/>
</dbReference>
<evidence type="ECO:0000256" key="3">
    <source>
        <dbReference type="ARBA" id="ARBA00004629"/>
    </source>
</evidence>
<dbReference type="GO" id="GO:0005874">
    <property type="term" value="C:microtubule"/>
    <property type="evidence" value="ECO:0007669"/>
    <property type="project" value="UniProtKB-KW"/>
</dbReference>
<protein>
    <recommendedName>
        <fullName evidence="16">DASH complex subunit DAD3</fullName>
    </recommendedName>
    <alternativeName>
        <fullName evidence="17">Outer kinetochore protein DAD3</fullName>
    </alternativeName>
</protein>
<keyword evidence="15" id="KW-0137">Centromere</keyword>
<evidence type="ECO:0000256" key="4">
    <source>
        <dbReference type="ARBA" id="ARBA00006277"/>
    </source>
</evidence>
<dbReference type="GO" id="GO:0051301">
    <property type="term" value="P:cell division"/>
    <property type="evidence" value="ECO:0007669"/>
    <property type="project" value="UniProtKB-KW"/>
</dbReference>
<keyword evidence="13" id="KW-0539">Nucleus</keyword>
<reference evidence="18 19" key="1">
    <citation type="submission" date="2019-10" db="EMBL/GenBank/DDBJ databases">
        <authorList>
            <person name="Palmer J.M."/>
        </authorList>
    </citation>
    <scope>NUCLEOTIDE SEQUENCE [LARGE SCALE GENOMIC DNA]</scope>
    <source>
        <strain evidence="18 19">TWF694</strain>
    </source>
</reference>
<evidence type="ECO:0000256" key="10">
    <source>
        <dbReference type="ARBA" id="ARBA00022829"/>
    </source>
</evidence>
<evidence type="ECO:0000256" key="11">
    <source>
        <dbReference type="ARBA" id="ARBA00022838"/>
    </source>
</evidence>
<dbReference type="GO" id="GO:0042729">
    <property type="term" value="C:DASH complex"/>
    <property type="evidence" value="ECO:0007669"/>
    <property type="project" value="InterPro"/>
</dbReference>
<name>A0AAV9XFC0_9PEZI</name>
<evidence type="ECO:0000256" key="2">
    <source>
        <dbReference type="ARBA" id="ARBA00004186"/>
    </source>
</evidence>
<dbReference type="PANTHER" id="PTHR28017">
    <property type="entry name" value="DASH COMPLEX SUBUNIT DAD3"/>
    <property type="match status" value="1"/>
</dbReference>
<sequence length="93" mass="10500">MRLSGLSLLEQEILDEYRCLLQSLNRLSGTIGTMANQPTSQTIDSLRLLERKTGLISTLMKASVYSIVLQQELQYEDSKDTGDFTESTRQVVE</sequence>
<evidence type="ECO:0000256" key="7">
    <source>
        <dbReference type="ARBA" id="ARBA00022618"/>
    </source>
</evidence>